<gene>
    <name evidence="2" type="ORF">GGR46_003838</name>
</gene>
<dbReference type="NCBIfam" id="TIGR04433">
    <property type="entry name" value="UrcA_uranyl"/>
    <property type="match status" value="1"/>
</dbReference>
<protein>
    <submittedName>
        <fullName evidence="2">UrcA family protein</fullName>
    </submittedName>
</protein>
<dbReference type="InterPro" id="IPR030972">
    <property type="entry name" value="UrcA_uranyl"/>
</dbReference>
<proteinExistence type="predicted"/>
<name>A0A7W6NYY5_9SPHN</name>
<dbReference type="AlphaFoldDB" id="A0A7W6NYY5"/>
<dbReference type="RefSeq" id="WP_183999576.1">
    <property type="nucleotide sequence ID" value="NZ_JACIEH010000003.1"/>
</dbReference>
<keyword evidence="3" id="KW-1185">Reference proteome</keyword>
<dbReference type="EMBL" id="JACIEH010000003">
    <property type="protein sequence ID" value="MBB4100266.1"/>
    <property type="molecule type" value="Genomic_DNA"/>
</dbReference>
<dbReference type="Proteomes" id="UP000557392">
    <property type="component" value="Unassembled WGS sequence"/>
</dbReference>
<organism evidence="2 3">
    <name type="scientific">Sphingomonas kyeonggiensis</name>
    <dbReference type="NCBI Taxonomy" id="1268553"/>
    <lineage>
        <taxon>Bacteria</taxon>
        <taxon>Pseudomonadati</taxon>
        <taxon>Pseudomonadota</taxon>
        <taxon>Alphaproteobacteria</taxon>
        <taxon>Sphingomonadales</taxon>
        <taxon>Sphingomonadaceae</taxon>
        <taxon>Sphingomonas</taxon>
    </lineage>
</organism>
<comment type="caution">
    <text evidence="2">The sequence shown here is derived from an EMBL/GenBank/DDBJ whole genome shotgun (WGS) entry which is preliminary data.</text>
</comment>
<feature type="signal peptide" evidence="1">
    <location>
        <begin position="1"/>
        <end position="20"/>
    </location>
</feature>
<evidence type="ECO:0000256" key="1">
    <source>
        <dbReference type="SAM" id="SignalP"/>
    </source>
</evidence>
<evidence type="ECO:0000313" key="2">
    <source>
        <dbReference type="EMBL" id="MBB4100266.1"/>
    </source>
</evidence>
<accession>A0A7W6NYY5</accession>
<evidence type="ECO:0000313" key="3">
    <source>
        <dbReference type="Proteomes" id="UP000557392"/>
    </source>
</evidence>
<feature type="chain" id="PRO_5031394707" evidence="1">
    <location>
        <begin position="21"/>
        <end position="94"/>
    </location>
</feature>
<sequence length="94" mass="9949">MYKLIAAFAVAGLFATPALAAPQSGRTATVRHADLDLSSATGRATLDRRLASATEQVCGSYAGADQDEAMAIQRCRTAVARDVSRQLAVRLARR</sequence>
<keyword evidence="1" id="KW-0732">Signal</keyword>
<reference evidence="2 3" key="1">
    <citation type="submission" date="2020-08" db="EMBL/GenBank/DDBJ databases">
        <title>Genomic Encyclopedia of Type Strains, Phase IV (KMG-IV): sequencing the most valuable type-strain genomes for metagenomic binning, comparative biology and taxonomic classification.</title>
        <authorList>
            <person name="Goeker M."/>
        </authorList>
    </citation>
    <scope>NUCLEOTIDE SEQUENCE [LARGE SCALE GENOMIC DNA]</scope>
    <source>
        <strain evidence="2 3">DSM 101806</strain>
    </source>
</reference>